<dbReference type="AlphaFoldDB" id="A0A9X1MBJ8"/>
<evidence type="ECO:0000256" key="6">
    <source>
        <dbReference type="ARBA" id="ARBA00023002"/>
    </source>
</evidence>
<dbReference type="GO" id="GO:0050661">
    <property type="term" value="F:NADP binding"/>
    <property type="evidence" value="ECO:0007669"/>
    <property type="project" value="InterPro"/>
</dbReference>
<keyword evidence="4" id="KW-0554">One-carbon metabolism</keyword>
<dbReference type="GO" id="GO:0006730">
    <property type="term" value="P:one-carbon metabolic process"/>
    <property type="evidence" value="ECO:0007669"/>
    <property type="project" value="UniProtKB-KW"/>
</dbReference>
<sequence length="225" mass="24206">MNDLNKFADSMHYYPVGVADADGQDLDQALASRGMGGSGVPLVGMIWAQTTNGVIGKDGGMPWHLPEDLKHFKDSTLGHPVVMGRRTWESFPDAFRPLPGRTNIVISSREGLAAELEPLGAVVVPSLEAALETAEGSEGSDRIWIVGGSQVYGEAEPLADIAVVTVINTETEGDSYAPRLGSEWTFTGVSPAQGWYTSGNGLQYRFALWTRNRNVTDQDGREPLA</sequence>
<evidence type="ECO:0000256" key="2">
    <source>
        <dbReference type="ARBA" id="ARBA00009539"/>
    </source>
</evidence>
<dbReference type="EC" id="1.5.1.3" evidence="3"/>
<evidence type="ECO:0000313" key="10">
    <source>
        <dbReference type="Proteomes" id="UP001139158"/>
    </source>
</evidence>
<dbReference type="Pfam" id="PF00186">
    <property type="entry name" value="DHFR_1"/>
    <property type="match status" value="1"/>
</dbReference>
<dbReference type="InterPro" id="IPR012259">
    <property type="entry name" value="DHFR"/>
</dbReference>
<comment type="caution">
    <text evidence="9">The sequence shown here is derived from an EMBL/GenBank/DDBJ whole genome shotgun (WGS) entry which is preliminary data.</text>
</comment>
<dbReference type="GO" id="GO:0046452">
    <property type="term" value="P:dihydrofolate metabolic process"/>
    <property type="evidence" value="ECO:0007669"/>
    <property type="project" value="TreeGrafter"/>
</dbReference>
<dbReference type="InterPro" id="IPR024072">
    <property type="entry name" value="DHFR-like_dom_sf"/>
</dbReference>
<dbReference type="PANTHER" id="PTHR48069:SF3">
    <property type="entry name" value="DIHYDROFOLATE REDUCTASE"/>
    <property type="match status" value="1"/>
</dbReference>
<dbReference type="SUPFAM" id="SSF53597">
    <property type="entry name" value="Dihydrofolate reductase-like"/>
    <property type="match status" value="1"/>
</dbReference>
<dbReference type="PROSITE" id="PS00075">
    <property type="entry name" value="DHFR_1"/>
    <property type="match status" value="1"/>
</dbReference>
<name>A0A9X1MBJ8_9MICC</name>
<proteinExistence type="inferred from homology"/>
<dbReference type="GO" id="GO:0046655">
    <property type="term" value="P:folic acid metabolic process"/>
    <property type="evidence" value="ECO:0007669"/>
    <property type="project" value="TreeGrafter"/>
</dbReference>
<dbReference type="PROSITE" id="PS51330">
    <property type="entry name" value="DHFR_2"/>
    <property type="match status" value="1"/>
</dbReference>
<evidence type="ECO:0000256" key="3">
    <source>
        <dbReference type="ARBA" id="ARBA00012856"/>
    </source>
</evidence>
<evidence type="ECO:0000256" key="5">
    <source>
        <dbReference type="ARBA" id="ARBA00022857"/>
    </source>
</evidence>
<comment type="similarity">
    <text evidence="2 7">Belongs to the dihydrofolate reductase family.</text>
</comment>
<keyword evidence="5" id="KW-0521">NADP</keyword>
<dbReference type="PRINTS" id="PR00070">
    <property type="entry name" value="DHFR"/>
</dbReference>
<comment type="pathway">
    <text evidence="1">Cofactor biosynthesis; tetrahydrofolate biosynthesis; 5,6,7,8-tetrahydrofolate from 7,8-dihydrofolate: step 1/1.</text>
</comment>
<keyword evidence="6" id="KW-0560">Oxidoreductase</keyword>
<evidence type="ECO:0000259" key="8">
    <source>
        <dbReference type="PROSITE" id="PS51330"/>
    </source>
</evidence>
<protein>
    <recommendedName>
        <fullName evidence="3">dihydrofolate reductase</fullName>
        <ecNumber evidence="3">1.5.1.3</ecNumber>
    </recommendedName>
</protein>
<dbReference type="InterPro" id="IPR001796">
    <property type="entry name" value="DHFR_dom"/>
</dbReference>
<dbReference type="GO" id="GO:0005829">
    <property type="term" value="C:cytosol"/>
    <property type="evidence" value="ECO:0007669"/>
    <property type="project" value="TreeGrafter"/>
</dbReference>
<evidence type="ECO:0000256" key="4">
    <source>
        <dbReference type="ARBA" id="ARBA00022563"/>
    </source>
</evidence>
<dbReference type="PANTHER" id="PTHR48069">
    <property type="entry name" value="DIHYDROFOLATE REDUCTASE"/>
    <property type="match status" value="1"/>
</dbReference>
<evidence type="ECO:0000313" key="9">
    <source>
        <dbReference type="EMBL" id="MCC3296506.1"/>
    </source>
</evidence>
<dbReference type="InterPro" id="IPR017925">
    <property type="entry name" value="DHFR_CS"/>
</dbReference>
<dbReference type="Proteomes" id="UP001139158">
    <property type="component" value="Unassembled WGS sequence"/>
</dbReference>
<accession>A0A9X1MBJ8</accession>
<reference evidence="9" key="1">
    <citation type="submission" date="2021-10" db="EMBL/GenBank/DDBJ databases">
        <title>Novel species in genus Arthrobacter.</title>
        <authorList>
            <person name="Liu Y."/>
        </authorList>
    </citation>
    <scope>NUCLEOTIDE SEQUENCE</scope>
    <source>
        <strain evidence="9">Zg-Y453</strain>
    </source>
</reference>
<gene>
    <name evidence="9" type="ORF">LJ757_01640</name>
</gene>
<dbReference type="RefSeq" id="WP_227894231.1">
    <property type="nucleotide sequence ID" value="NZ_CP099466.1"/>
</dbReference>
<feature type="domain" description="DHFR" evidence="8">
    <location>
        <begin position="42"/>
        <end position="211"/>
    </location>
</feature>
<organism evidence="9 10">
    <name type="scientific">Arthrobacter caoxuetaonis</name>
    <dbReference type="NCBI Taxonomy" id="2886935"/>
    <lineage>
        <taxon>Bacteria</taxon>
        <taxon>Bacillati</taxon>
        <taxon>Actinomycetota</taxon>
        <taxon>Actinomycetes</taxon>
        <taxon>Micrococcales</taxon>
        <taxon>Micrococcaceae</taxon>
        <taxon>Arthrobacter</taxon>
    </lineage>
</organism>
<dbReference type="EMBL" id="JAJFZV010000001">
    <property type="protein sequence ID" value="MCC3296506.1"/>
    <property type="molecule type" value="Genomic_DNA"/>
</dbReference>
<keyword evidence="10" id="KW-1185">Reference proteome</keyword>
<evidence type="ECO:0000256" key="7">
    <source>
        <dbReference type="RuleBase" id="RU004474"/>
    </source>
</evidence>
<dbReference type="GO" id="GO:0046654">
    <property type="term" value="P:tetrahydrofolate biosynthetic process"/>
    <property type="evidence" value="ECO:0007669"/>
    <property type="project" value="InterPro"/>
</dbReference>
<dbReference type="GO" id="GO:0004146">
    <property type="term" value="F:dihydrofolate reductase activity"/>
    <property type="evidence" value="ECO:0007669"/>
    <property type="project" value="UniProtKB-EC"/>
</dbReference>
<dbReference type="CDD" id="cd00209">
    <property type="entry name" value="DHFR"/>
    <property type="match status" value="1"/>
</dbReference>
<evidence type="ECO:0000256" key="1">
    <source>
        <dbReference type="ARBA" id="ARBA00004903"/>
    </source>
</evidence>
<dbReference type="Gene3D" id="3.40.430.10">
    <property type="entry name" value="Dihydrofolate Reductase, subunit A"/>
    <property type="match status" value="1"/>
</dbReference>